<evidence type="ECO:0000256" key="1">
    <source>
        <dbReference type="SAM" id="MobiDB-lite"/>
    </source>
</evidence>
<dbReference type="AlphaFoldDB" id="A0A0F4Z2L9"/>
<feature type="region of interest" description="Disordered" evidence="1">
    <location>
        <begin position="1"/>
        <end position="25"/>
    </location>
</feature>
<reference evidence="2 3" key="1">
    <citation type="submission" date="2015-04" db="EMBL/GenBank/DDBJ databases">
        <authorList>
            <person name="Heijne W.H."/>
            <person name="Fedorova N.D."/>
            <person name="Nierman W.C."/>
            <person name="Vollebregt A.W."/>
            <person name="Zhao Z."/>
            <person name="Wu L."/>
            <person name="Kumar M."/>
            <person name="Stam H."/>
            <person name="van den Berg M.A."/>
            <person name="Pel H.J."/>
        </authorList>
    </citation>
    <scope>NUCLEOTIDE SEQUENCE [LARGE SCALE GENOMIC DNA]</scope>
    <source>
        <strain evidence="2 3">CBS 393.64</strain>
    </source>
</reference>
<proteinExistence type="predicted"/>
<evidence type="ECO:0000313" key="2">
    <source>
        <dbReference type="EMBL" id="KKA24615.1"/>
    </source>
</evidence>
<accession>A0A0F4Z2L9</accession>
<comment type="caution">
    <text evidence="2">The sequence shown here is derived from an EMBL/GenBank/DDBJ whole genome shotgun (WGS) entry which is preliminary data.</text>
</comment>
<name>A0A0F4Z2L9_RASE3</name>
<feature type="compositionally biased region" description="Low complexity" evidence="1">
    <location>
        <begin position="1"/>
        <end position="22"/>
    </location>
</feature>
<organism evidence="2 3">
    <name type="scientific">Rasamsonia emersonii (strain ATCC 16479 / CBS 393.64 / IMI 116815)</name>
    <dbReference type="NCBI Taxonomy" id="1408163"/>
    <lineage>
        <taxon>Eukaryota</taxon>
        <taxon>Fungi</taxon>
        <taxon>Dikarya</taxon>
        <taxon>Ascomycota</taxon>
        <taxon>Pezizomycotina</taxon>
        <taxon>Eurotiomycetes</taxon>
        <taxon>Eurotiomycetidae</taxon>
        <taxon>Eurotiales</taxon>
        <taxon>Trichocomaceae</taxon>
        <taxon>Rasamsonia</taxon>
    </lineage>
</organism>
<dbReference type="EMBL" id="LASV01000056">
    <property type="protein sequence ID" value="KKA24615.1"/>
    <property type="molecule type" value="Genomic_DNA"/>
</dbReference>
<keyword evidence="3" id="KW-1185">Reference proteome</keyword>
<evidence type="ECO:0000313" key="3">
    <source>
        <dbReference type="Proteomes" id="UP000053958"/>
    </source>
</evidence>
<sequence>MADQCKSSVPSPSEKPSASVEATAVASPDIDAVAEEISACLENMLGAVNTHRENVERISDLMTKNRLMIAPRVPGEKPEFQWMVSLTSRHSHKLGDY</sequence>
<dbReference type="RefSeq" id="XP_013331227.1">
    <property type="nucleotide sequence ID" value="XM_013475773.1"/>
</dbReference>
<protein>
    <submittedName>
        <fullName evidence="2">Uncharacterized protein</fullName>
    </submittedName>
</protein>
<dbReference type="Proteomes" id="UP000053958">
    <property type="component" value="Unassembled WGS sequence"/>
</dbReference>
<dbReference type="GeneID" id="25313713"/>
<gene>
    <name evidence="2" type="ORF">T310_1362</name>
</gene>